<evidence type="ECO:0000313" key="2">
    <source>
        <dbReference type="Proteomes" id="UP000790709"/>
    </source>
</evidence>
<sequence length="451" mass="49853">MTAKRLAVTENWRTGSGGGLVVTKQMHDILDQPGFISTRMGGERLRGMFQDQSNELDLEKLSLFAQVCMCGNLERVKAMIQSGDAPDLVGTETSFKLGFASLTVLGAQRIRSTVALEHPETLRFLLERGAPPDMLDIAGLTSLHHACTPPQSQPVLARILLKAGASPNIQNRYGEVVIFFPFQGGNVPLIEMLMDYGADLDIRDANGDSPRSLCHVYGPEVVAAVKRCERKRTGEQAPLEDKKCENCQKKSDLKQCARCHTTRYCSSECQREPGMSLASISNILTSFLLSGAHWKTHKPQCHPFSTSNTVTVKPRYENHFTTLSFSDLTREKFGLANDPNAGRRKRPTQQTTTPNTASHEPNKSMIIKVQLPLMLGAPVSPSNGSGDMLVYNKKKDFTCSIQKADNPHYDEIARVIRAKGVNGLKAYFAAELKNKYELVIKISEVLAEQPF</sequence>
<keyword evidence="2" id="KW-1185">Reference proteome</keyword>
<protein>
    <submittedName>
        <fullName evidence="1">Ankyrin</fullName>
    </submittedName>
</protein>
<organism evidence="1 2">
    <name type="scientific">Leucogyrophana mollusca</name>
    <dbReference type="NCBI Taxonomy" id="85980"/>
    <lineage>
        <taxon>Eukaryota</taxon>
        <taxon>Fungi</taxon>
        <taxon>Dikarya</taxon>
        <taxon>Basidiomycota</taxon>
        <taxon>Agaricomycotina</taxon>
        <taxon>Agaricomycetes</taxon>
        <taxon>Agaricomycetidae</taxon>
        <taxon>Boletales</taxon>
        <taxon>Boletales incertae sedis</taxon>
        <taxon>Leucogyrophana</taxon>
    </lineage>
</organism>
<name>A0ACB8B5S0_9AGAM</name>
<accession>A0ACB8B5S0</accession>
<proteinExistence type="predicted"/>
<gene>
    <name evidence="1" type="ORF">BV22DRAFT_1133068</name>
</gene>
<comment type="caution">
    <text evidence="1">The sequence shown here is derived from an EMBL/GenBank/DDBJ whole genome shotgun (WGS) entry which is preliminary data.</text>
</comment>
<reference evidence="1" key="1">
    <citation type="journal article" date="2021" name="New Phytol.">
        <title>Evolutionary innovations through gain and loss of genes in the ectomycorrhizal Boletales.</title>
        <authorList>
            <person name="Wu G."/>
            <person name="Miyauchi S."/>
            <person name="Morin E."/>
            <person name="Kuo A."/>
            <person name="Drula E."/>
            <person name="Varga T."/>
            <person name="Kohler A."/>
            <person name="Feng B."/>
            <person name="Cao Y."/>
            <person name="Lipzen A."/>
            <person name="Daum C."/>
            <person name="Hundley H."/>
            <person name="Pangilinan J."/>
            <person name="Johnson J."/>
            <person name="Barry K."/>
            <person name="LaButti K."/>
            <person name="Ng V."/>
            <person name="Ahrendt S."/>
            <person name="Min B."/>
            <person name="Choi I.G."/>
            <person name="Park H."/>
            <person name="Plett J.M."/>
            <person name="Magnuson J."/>
            <person name="Spatafora J.W."/>
            <person name="Nagy L.G."/>
            <person name="Henrissat B."/>
            <person name="Grigoriev I.V."/>
            <person name="Yang Z.L."/>
            <person name="Xu J."/>
            <person name="Martin F.M."/>
        </authorList>
    </citation>
    <scope>NUCLEOTIDE SEQUENCE</scope>
    <source>
        <strain evidence="1">KUC20120723A-06</strain>
    </source>
</reference>
<dbReference type="EMBL" id="MU266580">
    <property type="protein sequence ID" value="KAH7920438.1"/>
    <property type="molecule type" value="Genomic_DNA"/>
</dbReference>
<evidence type="ECO:0000313" key="1">
    <source>
        <dbReference type="EMBL" id="KAH7920438.1"/>
    </source>
</evidence>
<dbReference type="Proteomes" id="UP000790709">
    <property type="component" value="Unassembled WGS sequence"/>
</dbReference>